<reference evidence="2 3" key="1">
    <citation type="journal article" date="2018" name="Sci. Rep.">
        <title>A novel species of the marine cyanobacterium Acaryochloris with a unique pigment content and lifestyle.</title>
        <authorList>
            <person name="Partensky F."/>
            <person name="Six C."/>
            <person name="Ratin M."/>
            <person name="Garczarek L."/>
            <person name="Vaulot D."/>
            <person name="Probert I."/>
            <person name="Calteau A."/>
            <person name="Gourvil P."/>
            <person name="Marie D."/>
            <person name="Grebert T."/>
            <person name="Bouchier C."/>
            <person name="Le Panse S."/>
            <person name="Gachenot M."/>
            <person name="Rodriguez F."/>
            <person name="Garrido J.L."/>
        </authorList>
    </citation>
    <scope>NUCLEOTIDE SEQUENCE [LARGE SCALE GENOMIC DNA]</scope>
    <source>
        <strain evidence="2 3">RCC1774</strain>
    </source>
</reference>
<sequence length="234" mass="26025">MTALRDQLRVGIAILSNGQYSQAVSSLEDILKQARPASHPYLQAQMHLVQAYQGNGQSTRAYSLCCILATSQNSQVREWAQRTIKALSPNRSTSTAILCSADRTPQSIPPQPKAKSLQSLRLQGTRAFLLSKKRLLEIYLKQGQRERAISLCLTLATSNSSNVQLWAQQAIKKLSQPVLPKSFSPNSTSKRTDKQQQIPLEPCGKPNRYSKNYLEGTAMEKVVSQITRKDTVIL</sequence>
<comment type="caution">
    <text evidence="2">The sequence shown here is derived from an EMBL/GenBank/DDBJ whole genome shotgun (WGS) entry which is preliminary data.</text>
</comment>
<dbReference type="AlphaFoldDB" id="A0A2W1JVZ9"/>
<dbReference type="RefSeq" id="WP_110985736.1">
    <property type="nucleotide sequence ID" value="NZ_CAWNWM010000004.1"/>
</dbReference>
<proteinExistence type="predicted"/>
<evidence type="ECO:0000256" key="1">
    <source>
        <dbReference type="SAM" id="MobiDB-lite"/>
    </source>
</evidence>
<accession>A0A2W1JVZ9</accession>
<dbReference type="Gene3D" id="1.25.40.10">
    <property type="entry name" value="Tetratricopeptide repeat domain"/>
    <property type="match status" value="1"/>
</dbReference>
<evidence type="ECO:0000313" key="3">
    <source>
        <dbReference type="Proteomes" id="UP000248857"/>
    </source>
</evidence>
<dbReference type="InterPro" id="IPR011990">
    <property type="entry name" value="TPR-like_helical_dom_sf"/>
</dbReference>
<dbReference type="Proteomes" id="UP000248857">
    <property type="component" value="Unassembled WGS sequence"/>
</dbReference>
<protein>
    <submittedName>
        <fullName evidence="2">Uncharacterized protein</fullName>
    </submittedName>
</protein>
<evidence type="ECO:0000313" key="2">
    <source>
        <dbReference type="EMBL" id="PZD73894.1"/>
    </source>
</evidence>
<feature type="region of interest" description="Disordered" evidence="1">
    <location>
        <begin position="178"/>
        <end position="206"/>
    </location>
</feature>
<organism evidence="2 3">
    <name type="scientific">Acaryochloris thomasi RCC1774</name>
    <dbReference type="NCBI Taxonomy" id="1764569"/>
    <lineage>
        <taxon>Bacteria</taxon>
        <taxon>Bacillati</taxon>
        <taxon>Cyanobacteriota</taxon>
        <taxon>Cyanophyceae</taxon>
        <taxon>Acaryochloridales</taxon>
        <taxon>Acaryochloridaceae</taxon>
        <taxon>Acaryochloris</taxon>
        <taxon>Acaryochloris thomasi</taxon>
    </lineage>
</organism>
<dbReference type="EMBL" id="PQWO01000004">
    <property type="protein sequence ID" value="PZD73894.1"/>
    <property type="molecule type" value="Genomic_DNA"/>
</dbReference>
<keyword evidence="3" id="KW-1185">Reference proteome</keyword>
<gene>
    <name evidence="2" type="ORF">C1752_01786</name>
</gene>
<name>A0A2W1JVZ9_9CYAN</name>
<dbReference type="OrthoDB" id="15218at2"/>